<protein>
    <submittedName>
        <fullName evidence="4">Uncharacterized protein</fullName>
    </submittedName>
</protein>
<feature type="transmembrane region" description="Helical" evidence="2">
    <location>
        <begin position="96"/>
        <end position="119"/>
    </location>
</feature>
<dbReference type="InterPro" id="IPR051359">
    <property type="entry name" value="CaCA_antiporter"/>
</dbReference>
<keyword evidence="2" id="KW-0812">Transmembrane</keyword>
<dbReference type="PANTHER" id="PTHR12266:SF0">
    <property type="entry name" value="MITOCHONDRIAL SODIUM_CALCIUM EXCHANGER PROTEIN"/>
    <property type="match status" value="1"/>
</dbReference>
<evidence type="ECO:0000256" key="2">
    <source>
        <dbReference type="SAM" id="Phobius"/>
    </source>
</evidence>
<organism evidence="4 5">
    <name type="scientific">Clavelina lepadiformis</name>
    <name type="common">Light-bulb sea squirt</name>
    <name type="synonym">Ascidia lepadiformis</name>
    <dbReference type="NCBI Taxonomy" id="159417"/>
    <lineage>
        <taxon>Eukaryota</taxon>
        <taxon>Metazoa</taxon>
        <taxon>Chordata</taxon>
        <taxon>Tunicata</taxon>
        <taxon>Ascidiacea</taxon>
        <taxon>Aplousobranchia</taxon>
        <taxon>Clavelinidae</taxon>
        <taxon>Clavelina</taxon>
    </lineage>
</organism>
<dbReference type="Proteomes" id="UP001642483">
    <property type="component" value="Unassembled WGS sequence"/>
</dbReference>
<keyword evidence="3" id="KW-0732">Signal</keyword>
<proteinExistence type="predicted"/>
<name>A0ABP0GRR7_CLALP</name>
<comment type="caution">
    <text evidence="4">The sequence shown here is derived from an EMBL/GenBank/DDBJ whole genome shotgun (WGS) entry which is preliminary data.</text>
</comment>
<evidence type="ECO:0000256" key="1">
    <source>
        <dbReference type="ARBA" id="ARBA00022448"/>
    </source>
</evidence>
<reference evidence="4 5" key="1">
    <citation type="submission" date="2024-02" db="EMBL/GenBank/DDBJ databases">
        <authorList>
            <person name="Daric V."/>
            <person name="Darras S."/>
        </authorList>
    </citation>
    <scope>NUCLEOTIDE SEQUENCE [LARGE SCALE GENOMIC DNA]</scope>
</reference>
<dbReference type="EMBL" id="CAWYQH010000141">
    <property type="protein sequence ID" value="CAK8694048.1"/>
    <property type="molecule type" value="Genomic_DNA"/>
</dbReference>
<accession>A0ABP0GRR7</accession>
<keyword evidence="1" id="KW-0813">Transport</keyword>
<evidence type="ECO:0000256" key="3">
    <source>
        <dbReference type="SAM" id="SignalP"/>
    </source>
</evidence>
<keyword evidence="5" id="KW-1185">Reference proteome</keyword>
<gene>
    <name evidence="4" type="ORF">CVLEPA_LOCUS27323</name>
</gene>
<dbReference type="PANTHER" id="PTHR12266">
    <property type="entry name" value="NA+/CA2+ K+ INDEPENDENT EXCHANGER"/>
    <property type="match status" value="1"/>
</dbReference>
<keyword evidence="2" id="KW-0472">Membrane</keyword>
<keyword evidence="2" id="KW-1133">Transmembrane helix</keyword>
<evidence type="ECO:0000313" key="5">
    <source>
        <dbReference type="Proteomes" id="UP001642483"/>
    </source>
</evidence>
<sequence>MAFLLYILFIITIHSTLLSALKSDEARQNISQTVSEAVDAGNAECRDYHSLHNSSLWCEFVTTTEDCAMDEGFINYIKVAFCDNPPKYVPLIGIGYALWLLFLFVGLGTTAGGFFCPAVEFIAHNLKMHPHIAISFCNTLL</sequence>
<feature type="signal peptide" evidence="3">
    <location>
        <begin position="1"/>
        <end position="20"/>
    </location>
</feature>
<evidence type="ECO:0000313" key="4">
    <source>
        <dbReference type="EMBL" id="CAK8694048.1"/>
    </source>
</evidence>
<feature type="chain" id="PRO_5046891370" evidence="3">
    <location>
        <begin position="21"/>
        <end position="141"/>
    </location>
</feature>